<dbReference type="OrthoDB" id="9775207at2"/>
<dbReference type="EMBL" id="OCND01000007">
    <property type="protein sequence ID" value="SOD55472.1"/>
    <property type="molecule type" value="Genomic_DNA"/>
</dbReference>
<dbReference type="GO" id="GO:0008381">
    <property type="term" value="F:mechanosensitive monoatomic ion channel activity"/>
    <property type="evidence" value="ECO:0007669"/>
    <property type="project" value="InterPro"/>
</dbReference>
<reference evidence="14 15" key="1">
    <citation type="submission" date="2017-09" db="EMBL/GenBank/DDBJ databases">
        <authorList>
            <person name="Ehlers B."/>
            <person name="Leendertz F.H."/>
        </authorList>
    </citation>
    <scope>NUCLEOTIDE SEQUENCE [LARGE SCALE GENOMIC DNA]</scope>
    <source>
        <strain evidence="14 15">CGMCC 1.10978</strain>
    </source>
</reference>
<dbReference type="RefSeq" id="WP_097122715.1">
    <property type="nucleotide sequence ID" value="NZ_OCND01000007.1"/>
</dbReference>
<evidence type="ECO:0000313" key="15">
    <source>
        <dbReference type="Proteomes" id="UP000219374"/>
    </source>
</evidence>
<feature type="transmembrane region" description="Helical" evidence="11">
    <location>
        <begin position="138"/>
        <end position="159"/>
    </location>
</feature>
<dbReference type="InterPro" id="IPR010920">
    <property type="entry name" value="LSM_dom_sf"/>
</dbReference>
<keyword evidence="5 11" id="KW-0812">Transmembrane</keyword>
<dbReference type="SUPFAM" id="SSF50182">
    <property type="entry name" value="Sm-like ribonucleoproteins"/>
    <property type="match status" value="1"/>
</dbReference>
<organism evidence="14 15">
    <name type="scientific">Pseudoxanthomonas wuyuanensis</name>
    <dbReference type="NCBI Taxonomy" id="1073196"/>
    <lineage>
        <taxon>Bacteria</taxon>
        <taxon>Pseudomonadati</taxon>
        <taxon>Pseudomonadota</taxon>
        <taxon>Gammaproteobacteria</taxon>
        <taxon>Lysobacterales</taxon>
        <taxon>Lysobacteraceae</taxon>
        <taxon>Pseudoxanthomonas</taxon>
    </lineage>
</organism>
<evidence type="ECO:0000256" key="10">
    <source>
        <dbReference type="ARBA" id="ARBA00093659"/>
    </source>
</evidence>
<keyword evidence="4" id="KW-0997">Cell inner membrane</keyword>
<dbReference type="PANTHER" id="PTHR30414">
    <property type="entry name" value="MINICONDUCTANCE MECHANOSENSITIVE CHANNEL YBDG"/>
    <property type="match status" value="1"/>
</dbReference>
<dbReference type="InterPro" id="IPR023408">
    <property type="entry name" value="MscS_beta-dom_sf"/>
</dbReference>
<feature type="domain" description="Mechanosensitive ion channel MscS C-terminal" evidence="13">
    <location>
        <begin position="329"/>
        <end position="395"/>
    </location>
</feature>
<dbReference type="Gene3D" id="2.30.30.60">
    <property type="match status" value="1"/>
</dbReference>
<keyword evidence="3" id="KW-1003">Cell membrane</keyword>
<evidence type="ECO:0000256" key="4">
    <source>
        <dbReference type="ARBA" id="ARBA00022519"/>
    </source>
</evidence>
<dbReference type="GO" id="GO:0071470">
    <property type="term" value="P:cellular response to osmotic stress"/>
    <property type="evidence" value="ECO:0007669"/>
    <property type="project" value="InterPro"/>
</dbReference>
<proteinExistence type="inferred from homology"/>
<dbReference type="InterPro" id="IPR030192">
    <property type="entry name" value="YbdG"/>
</dbReference>
<evidence type="ECO:0000256" key="9">
    <source>
        <dbReference type="ARBA" id="ARBA00093630"/>
    </source>
</evidence>
<accession>A0A286DA22</accession>
<dbReference type="InterPro" id="IPR049278">
    <property type="entry name" value="MS_channel_C"/>
</dbReference>
<evidence type="ECO:0000259" key="12">
    <source>
        <dbReference type="Pfam" id="PF00924"/>
    </source>
</evidence>
<feature type="transmembrane region" description="Helical" evidence="11">
    <location>
        <begin position="17"/>
        <end position="38"/>
    </location>
</feature>
<evidence type="ECO:0000256" key="8">
    <source>
        <dbReference type="ARBA" id="ARBA00023136"/>
    </source>
</evidence>
<evidence type="ECO:0000256" key="2">
    <source>
        <dbReference type="ARBA" id="ARBA00008017"/>
    </source>
</evidence>
<evidence type="ECO:0000256" key="11">
    <source>
        <dbReference type="SAM" id="Phobius"/>
    </source>
</evidence>
<dbReference type="InterPro" id="IPR006685">
    <property type="entry name" value="MscS_channel_2nd"/>
</dbReference>
<evidence type="ECO:0000256" key="6">
    <source>
        <dbReference type="ARBA" id="ARBA00022989"/>
    </source>
</evidence>
<evidence type="ECO:0000313" key="14">
    <source>
        <dbReference type="EMBL" id="SOD55472.1"/>
    </source>
</evidence>
<dbReference type="PANTHER" id="PTHR30414:SF0">
    <property type="entry name" value="MINICONDUCTANCE MECHANOSENSITIVE CHANNEL YBDG"/>
    <property type="match status" value="1"/>
</dbReference>
<dbReference type="Pfam" id="PF00924">
    <property type="entry name" value="MS_channel_2nd"/>
    <property type="match status" value="1"/>
</dbReference>
<feature type="domain" description="Mechanosensitive ion channel MscS" evidence="12">
    <location>
        <begin position="183"/>
        <end position="251"/>
    </location>
</feature>
<sequence>MMERLQALRATLEPYPWAYTAVVAAALLTAAWLANWVTKRVLLRGLRKALNASPLAGGDHQVKLRVIPRLANVVPAIVLAAGVAVVPGLPELLVAVVRNVCVAFIILTVALAISAALDMVNEGYQRRPDAHNKPIKGYLQLLKIVVFVIAAVLIVAALIDRSPVILLSGLGAMMAVLILVFQDTLLSLVASMTISSNDMVRVGDWIEMPSQNADGDVIDIALHTVKVQNWDKTISTIPTKKLISDSFKNWRGMSESGGRRIKRALYLDQNSVRFLEPDERRRLRRFSLLDGYLAGKEDELARWNAQLAERGKEPVNTRRVTNLGTFRAYVQQYLRAHPDIHQQMTLLVRQLQPTPAGLPLEIYCFTSTVEWGRYENIQSDIFDHLLAILPEFGLHVFQQPGGADLRQAGAAALAASTASATLAGTP</sequence>
<dbReference type="Proteomes" id="UP000219374">
    <property type="component" value="Unassembled WGS sequence"/>
</dbReference>
<comment type="similarity">
    <text evidence="2">Belongs to the MscS (TC 1.A.23) family.</text>
</comment>
<feature type="transmembrane region" description="Helical" evidence="11">
    <location>
        <begin position="95"/>
        <end position="117"/>
    </location>
</feature>
<keyword evidence="7" id="KW-0346">Stress response</keyword>
<evidence type="ECO:0000256" key="3">
    <source>
        <dbReference type="ARBA" id="ARBA00022475"/>
    </source>
</evidence>
<evidence type="ECO:0000259" key="13">
    <source>
        <dbReference type="Pfam" id="PF21082"/>
    </source>
</evidence>
<name>A0A286DA22_9GAMM</name>
<dbReference type="GO" id="GO:0005886">
    <property type="term" value="C:plasma membrane"/>
    <property type="evidence" value="ECO:0007669"/>
    <property type="project" value="UniProtKB-SubCell"/>
</dbReference>
<keyword evidence="6 11" id="KW-1133">Transmembrane helix</keyword>
<evidence type="ECO:0000256" key="7">
    <source>
        <dbReference type="ARBA" id="ARBA00023016"/>
    </source>
</evidence>
<comment type="subcellular location">
    <subcellularLocation>
        <location evidence="1">Cell inner membrane</location>
        <topology evidence="1">Multi-pass membrane protein</topology>
    </subcellularLocation>
</comment>
<dbReference type="FunFam" id="2.30.30.60:FF:000002">
    <property type="entry name" value="Mechanosensitive ion channel family protein"/>
    <property type="match status" value="1"/>
</dbReference>
<protein>
    <recommendedName>
        <fullName evidence="9">Mechanosensing system component YbdG</fullName>
    </recommendedName>
    <alternativeName>
        <fullName evidence="10">Mechanosensitive channel homolog YbdG</fullName>
    </alternativeName>
</protein>
<gene>
    <name evidence="14" type="ORF">SAMN06296416_107142</name>
</gene>
<keyword evidence="8 11" id="KW-0472">Membrane</keyword>
<keyword evidence="15" id="KW-1185">Reference proteome</keyword>
<dbReference type="Pfam" id="PF21082">
    <property type="entry name" value="MS_channel_3rd"/>
    <property type="match status" value="1"/>
</dbReference>
<feature type="transmembrane region" description="Helical" evidence="11">
    <location>
        <begin position="165"/>
        <end position="189"/>
    </location>
</feature>
<dbReference type="AlphaFoldDB" id="A0A286DA22"/>
<evidence type="ECO:0000256" key="5">
    <source>
        <dbReference type="ARBA" id="ARBA00022692"/>
    </source>
</evidence>
<evidence type="ECO:0000256" key="1">
    <source>
        <dbReference type="ARBA" id="ARBA00004429"/>
    </source>
</evidence>
<feature type="transmembrane region" description="Helical" evidence="11">
    <location>
        <begin position="70"/>
        <end position="89"/>
    </location>
</feature>